<feature type="domain" description="F-box" evidence="2">
    <location>
        <begin position="32"/>
        <end position="78"/>
    </location>
</feature>
<dbReference type="InterPro" id="IPR009976">
    <property type="entry name" value="Sec10-like"/>
</dbReference>
<accession>A0A9P7G7T2</accession>
<dbReference type="InterPro" id="IPR001810">
    <property type="entry name" value="F-box_dom"/>
</dbReference>
<dbReference type="PROSITE" id="PS50181">
    <property type="entry name" value="FBOX"/>
    <property type="match status" value="1"/>
</dbReference>
<dbReference type="GO" id="GO:0000145">
    <property type="term" value="C:exocyst"/>
    <property type="evidence" value="ECO:0007669"/>
    <property type="project" value="TreeGrafter"/>
</dbReference>
<dbReference type="PANTHER" id="PTHR12100">
    <property type="entry name" value="SEC10"/>
    <property type="match status" value="1"/>
</dbReference>
<dbReference type="Pfam" id="PF00646">
    <property type="entry name" value="F-box"/>
    <property type="match status" value="1"/>
</dbReference>
<feature type="region of interest" description="Disordered" evidence="1">
    <location>
        <begin position="595"/>
        <end position="648"/>
    </location>
</feature>
<dbReference type="InterPro" id="IPR036047">
    <property type="entry name" value="F-box-like_dom_sf"/>
</dbReference>
<dbReference type="InterPro" id="IPR048627">
    <property type="entry name" value="Sec10_HB"/>
</dbReference>
<reference evidence="3" key="1">
    <citation type="submission" date="2020-07" db="EMBL/GenBank/DDBJ databases">
        <authorList>
            <person name="Nieuwenhuis M."/>
            <person name="Van De Peppel L.J.J."/>
        </authorList>
    </citation>
    <scope>NUCLEOTIDE SEQUENCE</scope>
    <source>
        <strain evidence="3">AP01</strain>
        <tissue evidence="3">Mycelium</tissue>
    </source>
</reference>
<name>A0A9P7G7T2_9AGAR</name>
<comment type="caution">
    <text evidence="3">The sequence shown here is derived from an EMBL/GenBank/DDBJ whole genome shotgun (WGS) entry which is preliminary data.</text>
</comment>
<organism evidence="3 4">
    <name type="scientific">Asterophora parasitica</name>
    <dbReference type="NCBI Taxonomy" id="117018"/>
    <lineage>
        <taxon>Eukaryota</taxon>
        <taxon>Fungi</taxon>
        <taxon>Dikarya</taxon>
        <taxon>Basidiomycota</taxon>
        <taxon>Agaricomycotina</taxon>
        <taxon>Agaricomycetes</taxon>
        <taxon>Agaricomycetidae</taxon>
        <taxon>Agaricales</taxon>
        <taxon>Tricholomatineae</taxon>
        <taxon>Lyophyllaceae</taxon>
        <taxon>Asterophora</taxon>
    </lineage>
</organism>
<proteinExistence type="predicted"/>
<dbReference type="Proteomes" id="UP000775547">
    <property type="component" value="Unassembled WGS sequence"/>
</dbReference>
<evidence type="ECO:0000256" key="1">
    <source>
        <dbReference type="SAM" id="MobiDB-lite"/>
    </source>
</evidence>
<evidence type="ECO:0000313" key="3">
    <source>
        <dbReference type="EMBL" id="KAG5643728.1"/>
    </source>
</evidence>
<sequence length="910" mass="98042">MEKFATLEPVRLYASTGALFSRNASTKHPPTPALIGRLPTDLHQLILSFLPISDVPAYARSSRALKSLVNDDRFWEARWHALGVEKHSLGSVLDALEGAQKGKVGATRTALPPTLSLSSDLDDFGEFAAVDAGGDYGDFVGAGSFGAPPPVSLSFSTAEASAPTKRALYVRAHKLLKPLALALGSTSPHLILSVLSTFFASPSPASPISPTMSSNTAEVPLGIRAKMLHILALFLSPAIQPLRSWLQLAPALRAATDRFDASMLAAFDNADGRGDEPSMREAAEASWEVWAGTGGFVAEWEMGKVWAEKREIFYVQGRWDPMDNFTKDGALDFDAMDEFMTVVLQAIEEHGSRAVRVFPPAAQVLPAFAERVASEVVGEYVTSLLTRARASPSAAVFLQATAASFKESWRMVGAILHAAGQGDKVISRTRAEDIVYQMFESNMDEYLDEEIESVKHVFSTISKSWDQQLSTYAPSATVPSTSTSNSSIAAHASTQQPRFLSSHNPAQVKRNVLASFTSVLLLPVTIVPRTVGAVGGVLVSGGNAAVQGIAMLNPARWGGGASAGSRYGGGVSKGGWGVGAAEKGADDSTLFEVGAADEDEEDEGAKGEKDTWAAAGSKGAHASSTSLPASSSASSTTRSHTPAPASAQENKLELLLSLDVALEVIHADHEALKRVETFAGYPGHYGHRVRDTIEEIFILMLGAIGEEHLRKGFSIATHQMRDYKPAEHTETTSVAPLLQFFELVHIGDTMQSMVQVYFDKELAHHIDRTDFLNAVVREKKRFENALDDSVAGGLNAGTEVLMNQVEHIILTLTGPREYYPEDGPLDLGPTRGCAEAIKCLEMHCRLLKGSTSKEVLEVFYQEVGIRLIAILQKHIKRQIISLNGGFRVIADLNTYHAFISSLKVRHLRAK</sequence>
<feature type="compositionally biased region" description="Low complexity" evidence="1">
    <location>
        <begin position="613"/>
        <end position="648"/>
    </location>
</feature>
<dbReference type="EMBL" id="JABCKV010000098">
    <property type="protein sequence ID" value="KAG5643728.1"/>
    <property type="molecule type" value="Genomic_DNA"/>
</dbReference>
<keyword evidence="4" id="KW-1185">Reference proteome</keyword>
<dbReference type="GO" id="GO:0006893">
    <property type="term" value="P:Golgi to plasma membrane transport"/>
    <property type="evidence" value="ECO:0007669"/>
    <property type="project" value="TreeGrafter"/>
</dbReference>
<dbReference type="PANTHER" id="PTHR12100:SF1">
    <property type="entry name" value="RECYCLIN-1"/>
    <property type="match status" value="1"/>
</dbReference>
<protein>
    <recommendedName>
        <fullName evidence="2">F-box domain-containing protein</fullName>
    </recommendedName>
</protein>
<evidence type="ECO:0000259" key="2">
    <source>
        <dbReference type="PROSITE" id="PS50181"/>
    </source>
</evidence>
<evidence type="ECO:0000313" key="4">
    <source>
        <dbReference type="Proteomes" id="UP000775547"/>
    </source>
</evidence>
<dbReference type="SUPFAM" id="SSF81383">
    <property type="entry name" value="F-box domain"/>
    <property type="match status" value="1"/>
</dbReference>
<gene>
    <name evidence="3" type="ORF">DXG03_009718</name>
</gene>
<dbReference type="OrthoDB" id="5554140at2759"/>
<dbReference type="GO" id="GO:0006887">
    <property type="term" value="P:exocytosis"/>
    <property type="evidence" value="ECO:0007669"/>
    <property type="project" value="TreeGrafter"/>
</dbReference>
<reference evidence="3" key="2">
    <citation type="submission" date="2021-10" db="EMBL/GenBank/DDBJ databases">
        <title>Phylogenomics reveals ancestral predisposition of the termite-cultivated fungus Termitomyces towards a domesticated lifestyle.</title>
        <authorList>
            <person name="Auxier B."/>
            <person name="Grum-Grzhimaylo A."/>
            <person name="Cardenas M.E."/>
            <person name="Lodge J.D."/>
            <person name="Laessoe T."/>
            <person name="Pedersen O."/>
            <person name="Smith M.E."/>
            <person name="Kuyper T.W."/>
            <person name="Franco-Molano E.A."/>
            <person name="Baroni T.J."/>
            <person name="Aanen D.K."/>
        </authorList>
    </citation>
    <scope>NUCLEOTIDE SEQUENCE</scope>
    <source>
        <strain evidence="3">AP01</strain>
        <tissue evidence="3">Mycelium</tissue>
    </source>
</reference>
<dbReference type="Pfam" id="PF07393">
    <property type="entry name" value="Sec10_HB"/>
    <property type="match status" value="2"/>
</dbReference>
<dbReference type="AlphaFoldDB" id="A0A9P7G7T2"/>